<reference evidence="1" key="1">
    <citation type="submission" date="2020-05" db="EMBL/GenBank/DDBJ databases">
        <authorList>
            <person name="Chiriac C."/>
            <person name="Salcher M."/>
            <person name="Ghai R."/>
            <person name="Kavagutti S V."/>
        </authorList>
    </citation>
    <scope>NUCLEOTIDE SEQUENCE</scope>
</reference>
<gene>
    <name evidence="1" type="ORF">UFOVP753_57</name>
</gene>
<organism evidence="1">
    <name type="scientific">uncultured Caudovirales phage</name>
    <dbReference type="NCBI Taxonomy" id="2100421"/>
    <lineage>
        <taxon>Viruses</taxon>
        <taxon>Duplodnaviria</taxon>
        <taxon>Heunggongvirae</taxon>
        <taxon>Uroviricota</taxon>
        <taxon>Caudoviricetes</taxon>
        <taxon>Peduoviridae</taxon>
        <taxon>Maltschvirus</taxon>
        <taxon>Maltschvirus maltsch</taxon>
    </lineage>
</organism>
<protein>
    <submittedName>
        <fullName evidence="1">Uncharacterized protein</fullName>
    </submittedName>
</protein>
<evidence type="ECO:0000313" key="1">
    <source>
        <dbReference type="EMBL" id="CAB5226146.1"/>
    </source>
</evidence>
<proteinExistence type="predicted"/>
<name>A0A6J7X6A0_9CAUD</name>
<sequence length="74" mass="8670">MKKTIYKAIKDKQFNAIFYTKPKLKSWYLLTDNNGKTFTDLVSAIQYARTLNVSYLQLSTMSQALVHNAEWDNF</sequence>
<accession>A0A6J7X6A0</accession>
<dbReference type="EMBL" id="LR798352">
    <property type="protein sequence ID" value="CAB5226146.1"/>
    <property type="molecule type" value="Genomic_DNA"/>
</dbReference>